<evidence type="ECO:0000256" key="2">
    <source>
        <dbReference type="ARBA" id="ARBA00004777"/>
    </source>
</evidence>
<gene>
    <name evidence="9" type="ORF">TcWFU_007587</name>
</gene>
<accession>A0ABR4Q558</accession>
<keyword evidence="5 7" id="KW-0808">Transferase</keyword>
<dbReference type="InterPro" id="IPR015421">
    <property type="entry name" value="PyrdxlP-dep_Trfase_major"/>
</dbReference>
<evidence type="ECO:0000259" key="8">
    <source>
        <dbReference type="Pfam" id="PF00464"/>
    </source>
</evidence>
<dbReference type="CDD" id="cd00378">
    <property type="entry name" value="SHMT"/>
    <property type="match status" value="1"/>
</dbReference>
<evidence type="ECO:0000313" key="9">
    <source>
        <dbReference type="EMBL" id="KAL5104732.1"/>
    </source>
</evidence>
<dbReference type="InterPro" id="IPR015424">
    <property type="entry name" value="PyrdxlP-dep_Trfase"/>
</dbReference>
<comment type="catalytic activity">
    <reaction evidence="7">
        <text>(6R)-5,10-methylene-5,6,7,8-tetrahydrofolate + glycine + H2O = (6S)-5,6,7,8-tetrahydrofolate + L-serine</text>
        <dbReference type="Rhea" id="RHEA:15481"/>
        <dbReference type="ChEBI" id="CHEBI:15377"/>
        <dbReference type="ChEBI" id="CHEBI:15636"/>
        <dbReference type="ChEBI" id="CHEBI:33384"/>
        <dbReference type="ChEBI" id="CHEBI:57305"/>
        <dbReference type="ChEBI" id="CHEBI:57453"/>
        <dbReference type="EC" id="2.1.2.1"/>
    </reaction>
</comment>
<protein>
    <recommendedName>
        <fullName evidence="7">Serine hydroxymethyltransferase</fullName>
        <ecNumber evidence="7">2.1.2.1</ecNumber>
    </recommendedName>
</protein>
<keyword evidence="10" id="KW-1185">Reference proteome</keyword>
<dbReference type="InterPro" id="IPR019798">
    <property type="entry name" value="Ser_HO-MeTrfase_PLP_BS"/>
</dbReference>
<comment type="similarity">
    <text evidence="3 7">Belongs to the SHMT family.</text>
</comment>
<dbReference type="SUPFAM" id="SSF53383">
    <property type="entry name" value="PLP-dependent transferases"/>
    <property type="match status" value="1"/>
</dbReference>
<dbReference type="PANTHER" id="PTHR11680:SF35">
    <property type="entry name" value="SERINE HYDROXYMETHYLTRANSFERASE 1"/>
    <property type="match status" value="1"/>
</dbReference>
<dbReference type="PANTHER" id="PTHR11680">
    <property type="entry name" value="SERINE HYDROXYMETHYLTRANSFERASE"/>
    <property type="match status" value="1"/>
</dbReference>
<evidence type="ECO:0000313" key="10">
    <source>
        <dbReference type="Proteomes" id="UP001651158"/>
    </source>
</evidence>
<dbReference type="InterPro" id="IPR001085">
    <property type="entry name" value="Ser_HO-MeTrfase"/>
</dbReference>
<comment type="pathway">
    <text evidence="2 7">One-carbon metabolism; tetrahydrofolate interconversion.</text>
</comment>
<comment type="cofactor">
    <cofactor evidence="1 7">
        <name>pyridoxal 5'-phosphate</name>
        <dbReference type="ChEBI" id="CHEBI:597326"/>
    </cofactor>
</comment>
<comment type="caution">
    <text evidence="9">The sequence shown here is derived from an EMBL/GenBank/DDBJ whole genome shotgun (WGS) entry which is preliminary data.</text>
</comment>
<feature type="domain" description="Serine hydroxymethyltransferase-like" evidence="8">
    <location>
        <begin position="8"/>
        <end position="324"/>
    </location>
</feature>
<dbReference type="Gene3D" id="3.90.1150.10">
    <property type="entry name" value="Aspartate Aminotransferase, domain 1"/>
    <property type="match status" value="1"/>
</dbReference>
<evidence type="ECO:0000256" key="4">
    <source>
        <dbReference type="ARBA" id="ARBA00022563"/>
    </source>
</evidence>
<evidence type="ECO:0000256" key="6">
    <source>
        <dbReference type="ARBA" id="ARBA00022898"/>
    </source>
</evidence>
<dbReference type="InterPro" id="IPR039429">
    <property type="entry name" value="SHMT-like_dom"/>
</dbReference>
<sequence length="332" mass="35997">MSSVELGLESVDPEIYRLCKAEELRQRNCIELIASENFVSKAVLGAISSAFHNKYSEGVVGSRYYGGVDVIDAMESLCIERALRLFKLSPEDWGVNVQPYSGSPANIAVYAGLVGPQGRIMGLNLPDGGHLTHGFFTPSGKKISASSMFFESMPYCVDKTTGLIDFEALAASAKLFRPRLIVVGASAYPRQLDYSRFRQIADSVGALMLIDIAHISGLIIGGLHPSPFEHADVVTTTTHKTLRAARGAMIFFRRRKLAPPPKKGVKNGPTVGGAGDGPMYVATDFEQRINDAVFPGIQGGPHNNNIAGIAVGLHEALQPEFGSWIHDNNWWH</sequence>
<dbReference type="EMBL" id="JAKROA010000011">
    <property type="protein sequence ID" value="KAL5104732.1"/>
    <property type="molecule type" value="Genomic_DNA"/>
</dbReference>
<name>A0ABR4Q558_9CEST</name>
<organism evidence="9 10">
    <name type="scientific">Taenia crassiceps</name>
    <dbReference type="NCBI Taxonomy" id="6207"/>
    <lineage>
        <taxon>Eukaryota</taxon>
        <taxon>Metazoa</taxon>
        <taxon>Spiralia</taxon>
        <taxon>Lophotrochozoa</taxon>
        <taxon>Platyhelminthes</taxon>
        <taxon>Cestoda</taxon>
        <taxon>Eucestoda</taxon>
        <taxon>Cyclophyllidea</taxon>
        <taxon>Taeniidae</taxon>
        <taxon>Taenia</taxon>
    </lineage>
</organism>
<dbReference type="Gene3D" id="3.40.640.10">
    <property type="entry name" value="Type I PLP-dependent aspartate aminotransferase-like (Major domain)"/>
    <property type="match status" value="1"/>
</dbReference>
<dbReference type="EC" id="2.1.2.1" evidence="7"/>
<dbReference type="PROSITE" id="PS00096">
    <property type="entry name" value="SHMT"/>
    <property type="match status" value="1"/>
</dbReference>
<comment type="function">
    <text evidence="7">Interconversion of serine and glycine.</text>
</comment>
<evidence type="ECO:0000256" key="5">
    <source>
        <dbReference type="ARBA" id="ARBA00022679"/>
    </source>
</evidence>
<dbReference type="Pfam" id="PF00464">
    <property type="entry name" value="SHMT"/>
    <property type="match status" value="1"/>
</dbReference>
<evidence type="ECO:0000256" key="7">
    <source>
        <dbReference type="RuleBase" id="RU000585"/>
    </source>
</evidence>
<dbReference type="Proteomes" id="UP001651158">
    <property type="component" value="Unassembled WGS sequence"/>
</dbReference>
<dbReference type="InterPro" id="IPR049943">
    <property type="entry name" value="Ser_HO-MeTrfase-like"/>
</dbReference>
<reference evidence="9 10" key="1">
    <citation type="journal article" date="2022" name="Front. Cell. Infect. Microbiol.">
        <title>The Genomes of Two Strains of Taenia crassiceps the Animal Model for the Study of Human Cysticercosis.</title>
        <authorList>
            <person name="Bobes R.J."/>
            <person name="Estrada K."/>
            <person name="Rios-Valencia D.G."/>
            <person name="Calderon-Gallegos A."/>
            <person name="de la Torre P."/>
            <person name="Carrero J.C."/>
            <person name="Sanchez-Flores A."/>
            <person name="Laclette J.P."/>
        </authorList>
    </citation>
    <scope>NUCLEOTIDE SEQUENCE [LARGE SCALE GENOMIC DNA]</scope>
    <source>
        <strain evidence="9">WFUcys</strain>
    </source>
</reference>
<proteinExistence type="inferred from homology"/>
<dbReference type="InterPro" id="IPR015422">
    <property type="entry name" value="PyrdxlP-dep_Trfase_small"/>
</dbReference>
<evidence type="ECO:0000256" key="3">
    <source>
        <dbReference type="ARBA" id="ARBA00006376"/>
    </source>
</evidence>
<keyword evidence="4 7" id="KW-0554">One-carbon metabolism</keyword>
<dbReference type="PIRSF" id="PIRSF000412">
    <property type="entry name" value="SHMT"/>
    <property type="match status" value="1"/>
</dbReference>
<evidence type="ECO:0000256" key="1">
    <source>
        <dbReference type="ARBA" id="ARBA00001933"/>
    </source>
</evidence>
<keyword evidence="6 7" id="KW-0663">Pyridoxal phosphate</keyword>